<dbReference type="Pfam" id="PF00069">
    <property type="entry name" value="Pkinase"/>
    <property type="match status" value="1"/>
</dbReference>
<dbReference type="PROSITE" id="PS00107">
    <property type="entry name" value="PROTEIN_KINASE_ATP"/>
    <property type="match status" value="1"/>
</dbReference>
<gene>
    <name evidence="7" type="ORF">GBAR_LOCUS28335</name>
</gene>
<evidence type="ECO:0000259" key="6">
    <source>
        <dbReference type="PROSITE" id="PS50011"/>
    </source>
</evidence>
<dbReference type="PROSITE" id="PS50011">
    <property type="entry name" value="PROTEIN_KINASE_DOM"/>
    <property type="match status" value="1"/>
</dbReference>
<sequence length="388" mass="42813">MPTSSTTCSAAAPPTTEGNTTHPPSGKGPAATPPATPSSPSGGSGTGASFKTILNSRGYVLGKTLGTGTYGKVKYAHSLRLKHPVAVKIVSRKVAKDVHLKFLPRELDALRCLRHRNIIQLVDVLETQEHMYIIMELAEGGDLLDYINKKRFLAEEDAKGLFHDLVDGLVECHRLRFVHRDLKCENMLLSRNLRLKISDFGFARRFTESQKLQTYCGSYAYAAPEIIIGEPYLGPTADIWSIGVILYAMVCGKLPFKDKDAKSLLSDVASKLHFPSRINDQCRDLIKGILRFSPQDRLTLEEIKSHPWMVVRPISTPSLTPELPVDHLPPPLPPQTYKQRSADESRPTTPLEFVESETTLPPPIPPRSNKPSPPTHQSVGSQTIPTTS</sequence>
<comment type="similarity">
    <text evidence="4">Belongs to the protein kinase superfamily.</text>
</comment>
<dbReference type="InterPro" id="IPR017441">
    <property type="entry name" value="Protein_kinase_ATP_BS"/>
</dbReference>
<evidence type="ECO:0000256" key="5">
    <source>
        <dbReference type="SAM" id="MobiDB-lite"/>
    </source>
</evidence>
<keyword evidence="2 3" id="KW-0067">ATP-binding</keyword>
<evidence type="ECO:0000256" key="3">
    <source>
        <dbReference type="PROSITE-ProRule" id="PRU10141"/>
    </source>
</evidence>
<dbReference type="GO" id="GO:0005737">
    <property type="term" value="C:cytoplasm"/>
    <property type="evidence" value="ECO:0007669"/>
    <property type="project" value="TreeGrafter"/>
</dbReference>
<dbReference type="PANTHER" id="PTHR24346:SF84">
    <property type="entry name" value="TESTIS SPECIFIC SERINE KINASE 5"/>
    <property type="match status" value="1"/>
</dbReference>
<keyword evidence="7" id="KW-0418">Kinase</keyword>
<name>A0AA35TQ49_GEOBA</name>
<dbReference type="SUPFAM" id="SSF56112">
    <property type="entry name" value="Protein kinase-like (PK-like)"/>
    <property type="match status" value="1"/>
</dbReference>
<dbReference type="InterPro" id="IPR000719">
    <property type="entry name" value="Prot_kinase_dom"/>
</dbReference>
<evidence type="ECO:0000256" key="1">
    <source>
        <dbReference type="ARBA" id="ARBA00022741"/>
    </source>
</evidence>
<feature type="region of interest" description="Disordered" evidence="5">
    <location>
        <begin position="320"/>
        <end position="388"/>
    </location>
</feature>
<evidence type="ECO:0000256" key="4">
    <source>
        <dbReference type="RuleBase" id="RU000304"/>
    </source>
</evidence>
<dbReference type="PROSITE" id="PS00108">
    <property type="entry name" value="PROTEIN_KINASE_ST"/>
    <property type="match status" value="1"/>
</dbReference>
<keyword evidence="7" id="KW-0808">Transferase</keyword>
<feature type="compositionally biased region" description="Polar residues" evidence="5">
    <location>
        <begin position="375"/>
        <end position="388"/>
    </location>
</feature>
<reference evidence="7" key="1">
    <citation type="submission" date="2023-03" db="EMBL/GenBank/DDBJ databases">
        <authorList>
            <person name="Steffen K."/>
            <person name="Cardenas P."/>
        </authorList>
    </citation>
    <scope>NUCLEOTIDE SEQUENCE</scope>
</reference>
<dbReference type="EMBL" id="CASHTH010003959">
    <property type="protein sequence ID" value="CAI8051768.1"/>
    <property type="molecule type" value="Genomic_DNA"/>
</dbReference>
<dbReference type="SMART" id="SM00220">
    <property type="entry name" value="S_TKc"/>
    <property type="match status" value="1"/>
</dbReference>
<feature type="region of interest" description="Disordered" evidence="5">
    <location>
        <begin position="1"/>
        <end position="47"/>
    </location>
</feature>
<dbReference type="InterPro" id="IPR008271">
    <property type="entry name" value="Ser/Thr_kinase_AS"/>
</dbReference>
<feature type="domain" description="Protein kinase" evidence="6">
    <location>
        <begin position="59"/>
        <end position="309"/>
    </location>
</feature>
<feature type="binding site" evidence="3">
    <location>
        <position position="88"/>
    </location>
    <ligand>
        <name>ATP</name>
        <dbReference type="ChEBI" id="CHEBI:30616"/>
    </ligand>
</feature>
<dbReference type="FunFam" id="1.10.510.10:FF:000658">
    <property type="entry name" value="Protein CBG12184"/>
    <property type="match status" value="1"/>
</dbReference>
<dbReference type="InterPro" id="IPR011009">
    <property type="entry name" value="Kinase-like_dom_sf"/>
</dbReference>
<proteinExistence type="inferred from homology"/>
<protein>
    <submittedName>
        <fullName evidence="7">Testis-specific serine/threonine-protein kinase 1</fullName>
    </submittedName>
</protein>
<feature type="compositionally biased region" description="Low complexity" evidence="5">
    <location>
        <begin position="1"/>
        <end position="16"/>
    </location>
</feature>
<feature type="compositionally biased region" description="Pro residues" evidence="5">
    <location>
        <begin position="360"/>
        <end position="374"/>
    </location>
</feature>
<evidence type="ECO:0000256" key="2">
    <source>
        <dbReference type="ARBA" id="ARBA00022840"/>
    </source>
</evidence>
<comment type="caution">
    <text evidence="7">The sequence shown here is derived from an EMBL/GenBank/DDBJ whole genome shotgun (WGS) entry which is preliminary data.</text>
</comment>
<accession>A0AA35TQ49</accession>
<dbReference type="GO" id="GO:0000226">
    <property type="term" value="P:microtubule cytoskeleton organization"/>
    <property type="evidence" value="ECO:0007669"/>
    <property type="project" value="TreeGrafter"/>
</dbReference>
<dbReference type="GO" id="GO:0050321">
    <property type="term" value="F:tau-protein kinase activity"/>
    <property type="evidence" value="ECO:0007669"/>
    <property type="project" value="TreeGrafter"/>
</dbReference>
<organism evidence="7 8">
    <name type="scientific">Geodia barretti</name>
    <name type="common">Barrett's horny sponge</name>
    <dbReference type="NCBI Taxonomy" id="519541"/>
    <lineage>
        <taxon>Eukaryota</taxon>
        <taxon>Metazoa</taxon>
        <taxon>Porifera</taxon>
        <taxon>Demospongiae</taxon>
        <taxon>Heteroscleromorpha</taxon>
        <taxon>Tetractinellida</taxon>
        <taxon>Astrophorina</taxon>
        <taxon>Geodiidae</taxon>
        <taxon>Geodia</taxon>
    </lineage>
</organism>
<keyword evidence="4" id="KW-0723">Serine/threonine-protein kinase</keyword>
<keyword evidence="1 3" id="KW-0547">Nucleotide-binding</keyword>
<dbReference type="Proteomes" id="UP001174909">
    <property type="component" value="Unassembled WGS sequence"/>
</dbReference>
<dbReference type="AlphaFoldDB" id="A0AA35TQ49"/>
<dbReference type="CDD" id="cd14003">
    <property type="entry name" value="STKc_AMPK-like"/>
    <property type="match status" value="1"/>
</dbReference>
<keyword evidence="8" id="KW-1185">Reference proteome</keyword>
<dbReference type="GO" id="GO:0035556">
    <property type="term" value="P:intracellular signal transduction"/>
    <property type="evidence" value="ECO:0007669"/>
    <property type="project" value="TreeGrafter"/>
</dbReference>
<evidence type="ECO:0000313" key="8">
    <source>
        <dbReference type="Proteomes" id="UP001174909"/>
    </source>
</evidence>
<dbReference type="GO" id="GO:0005524">
    <property type="term" value="F:ATP binding"/>
    <property type="evidence" value="ECO:0007669"/>
    <property type="project" value="UniProtKB-UniRule"/>
</dbReference>
<dbReference type="PANTHER" id="PTHR24346">
    <property type="entry name" value="MAP/MICROTUBULE AFFINITY-REGULATING KINASE"/>
    <property type="match status" value="1"/>
</dbReference>
<evidence type="ECO:0000313" key="7">
    <source>
        <dbReference type="EMBL" id="CAI8051768.1"/>
    </source>
</evidence>
<dbReference type="Gene3D" id="1.10.510.10">
    <property type="entry name" value="Transferase(Phosphotransferase) domain 1"/>
    <property type="match status" value="1"/>
</dbReference>